<dbReference type="RefSeq" id="WP_010780089.1">
    <property type="nucleotide sequence ID" value="NZ_ASWH01000001.1"/>
</dbReference>
<proteinExistence type="predicted"/>
<organism evidence="1 3">
    <name type="scientific">Enterococcus gilvus ATCC BAA-350</name>
    <dbReference type="NCBI Taxonomy" id="1158614"/>
    <lineage>
        <taxon>Bacteria</taxon>
        <taxon>Bacillati</taxon>
        <taxon>Bacillota</taxon>
        <taxon>Bacilli</taxon>
        <taxon>Lactobacillales</taxon>
        <taxon>Enterococcaceae</taxon>
        <taxon>Enterococcus</taxon>
    </lineage>
</organism>
<dbReference type="PATRIC" id="fig|1158614.3.peg.1685"/>
<accession>R2VI10</accession>
<gene>
    <name evidence="2" type="ORF">I592_02290</name>
    <name evidence="1" type="ORF">UKC_01677</name>
</gene>
<name>R2VI10_9ENTE</name>
<evidence type="ECO:0000313" key="3">
    <source>
        <dbReference type="Proteomes" id="UP000013750"/>
    </source>
</evidence>
<evidence type="ECO:0000313" key="4">
    <source>
        <dbReference type="Proteomes" id="UP000014160"/>
    </source>
</evidence>
<comment type="caution">
    <text evidence="1">The sequence shown here is derived from an EMBL/GenBank/DDBJ whole genome shotgun (WGS) entry which is preliminary data.</text>
</comment>
<evidence type="ECO:0000313" key="2">
    <source>
        <dbReference type="EMBL" id="EOW82966.1"/>
    </source>
</evidence>
<dbReference type="AlphaFoldDB" id="R2VI10"/>
<evidence type="ECO:0000313" key="1">
    <source>
        <dbReference type="EMBL" id="EOI57460.1"/>
    </source>
</evidence>
<dbReference type="EMBL" id="ASWH01000001">
    <property type="protein sequence ID" value="EOW82966.1"/>
    <property type="molecule type" value="Genomic_DNA"/>
</dbReference>
<reference evidence="1 3" key="1">
    <citation type="submission" date="2013-02" db="EMBL/GenBank/DDBJ databases">
        <title>The Genome Sequence of Enterococcus gilvus ATCC BAA-350.</title>
        <authorList>
            <consortium name="The Broad Institute Genome Sequencing Platform"/>
            <consortium name="The Broad Institute Genome Sequencing Center for Infectious Disease"/>
            <person name="Earl A.M."/>
            <person name="Gilmore M.S."/>
            <person name="Lebreton F."/>
            <person name="Walker B."/>
            <person name="Young S.K."/>
            <person name="Zeng Q."/>
            <person name="Gargeya S."/>
            <person name="Fitzgerald M."/>
            <person name="Haas B."/>
            <person name="Abouelleil A."/>
            <person name="Alvarado L."/>
            <person name="Arachchi H.M."/>
            <person name="Berlin A.M."/>
            <person name="Chapman S.B."/>
            <person name="Dewar J."/>
            <person name="Goldberg J."/>
            <person name="Griggs A."/>
            <person name="Gujja S."/>
            <person name="Hansen M."/>
            <person name="Howarth C."/>
            <person name="Imamovic A."/>
            <person name="Larimer J."/>
            <person name="McCowan C."/>
            <person name="Murphy C."/>
            <person name="Neiman D."/>
            <person name="Pearson M."/>
            <person name="Priest M."/>
            <person name="Roberts A."/>
            <person name="Saif S."/>
            <person name="Shea T."/>
            <person name="Sisk P."/>
            <person name="Sykes S."/>
            <person name="Wortman J."/>
            <person name="Nusbaum C."/>
            <person name="Birren B."/>
        </authorList>
    </citation>
    <scope>NUCLEOTIDE SEQUENCE [LARGE SCALE GENOMIC DNA]</scope>
    <source>
        <strain evidence="1 3">ATCC BAA-350</strain>
    </source>
</reference>
<dbReference type="HOGENOM" id="CLU_2989676_0_0_9"/>
<keyword evidence="4" id="KW-1185">Reference proteome</keyword>
<reference evidence="2 4" key="2">
    <citation type="submission" date="2013-03" db="EMBL/GenBank/DDBJ databases">
        <title>The Genome Sequence of Enterococcus gilvus ATCC BAA-350 (PacBio/Illumina hybrid assembly).</title>
        <authorList>
            <consortium name="The Broad Institute Genomics Platform"/>
            <consortium name="The Broad Institute Genome Sequencing Center for Infectious Disease"/>
            <person name="Earl A."/>
            <person name="Russ C."/>
            <person name="Gilmore M."/>
            <person name="Surin D."/>
            <person name="Walker B."/>
            <person name="Young S."/>
            <person name="Zeng Q."/>
            <person name="Gargeya S."/>
            <person name="Fitzgerald M."/>
            <person name="Haas B."/>
            <person name="Abouelleil A."/>
            <person name="Allen A.W."/>
            <person name="Alvarado L."/>
            <person name="Arachchi H.M."/>
            <person name="Berlin A.M."/>
            <person name="Chapman S.B."/>
            <person name="Gainer-Dewar J."/>
            <person name="Goldberg J."/>
            <person name="Griggs A."/>
            <person name="Gujja S."/>
            <person name="Hansen M."/>
            <person name="Howarth C."/>
            <person name="Imamovic A."/>
            <person name="Ireland A."/>
            <person name="Larimer J."/>
            <person name="McCowan C."/>
            <person name="Murphy C."/>
            <person name="Pearson M."/>
            <person name="Poon T.W."/>
            <person name="Priest M."/>
            <person name="Roberts A."/>
            <person name="Saif S."/>
            <person name="Shea T."/>
            <person name="Sisk P."/>
            <person name="Sykes S."/>
            <person name="Wortman J."/>
            <person name="Nusbaum C."/>
            <person name="Birren B."/>
        </authorList>
    </citation>
    <scope>NUCLEOTIDE SEQUENCE [LARGE SCALE GENOMIC DNA]</scope>
    <source>
        <strain evidence="2 4">ATCC BAA-350</strain>
    </source>
</reference>
<dbReference type="Proteomes" id="UP000013750">
    <property type="component" value="Unassembled WGS sequence"/>
</dbReference>
<dbReference type="Proteomes" id="UP000014160">
    <property type="component" value="Unassembled WGS sequence"/>
</dbReference>
<sequence>MIEQEHKETSAKANYLKLAALIEVKNLFKGSFPITTKDIDEAIHFFEEKILESKKSI</sequence>
<dbReference type="EMBL" id="AJDQ01000006">
    <property type="protein sequence ID" value="EOI57460.1"/>
    <property type="molecule type" value="Genomic_DNA"/>
</dbReference>
<protein>
    <submittedName>
        <fullName evidence="1">Uncharacterized protein</fullName>
    </submittedName>
</protein>